<gene>
    <name evidence="1" type="ORF">E3J62_01280</name>
</gene>
<dbReference type="EMBL" id="SOJN01000019">
    <property type="protein sequence ID" value="TET47490.1"/>
    <property type="molecule type" value="Genomic_DNA"/>
</dbReference>
<accession>A0A523UYB3</accession>
<evidence type="ECO:0000313" key="2">
    <source>
        <dbReference type="Proteomes" id="UP000315525"/>
    </source>
</evidence>
<comment type="caution">
    <text evidence="1">The sequence shown here is derived from an EMBL/GenBank/DDBJ whole genome shotgun (WGS) entry which is preliminary data.</text>
</comment>
<dbReference type="Proteomes" id="UP000315525">
    <property type="component" value="Unassembled WGS sequence"/>
</dbReference>
<organism evidence="1 2">
    <name type="scientific">candidate division TA06 bacterium</name>
    <dbReference type="NCBI Taxonomy" id="2250710"/>
    <lineage>
        <taxon>Bacteria</taxon>
        <taxon>Bacteria division TA06</taxon>
    </lineage>
</organism>
<reference evidence="1 2" key="1">
    <citation type="submission" date="2019-03" db="EMBL/GenBank/DDBJ databases">
        <title>Metabolic potential of uncultured bacteria and archaea associated with petroleum seepage in deep-sea sediments.</title>
        <authorList>
            <person name="Dong X."/>
            <person name="Hubert C."/>
        </authorList>
    </citation>
    <scope>NUCLEOTIDE SEQUENCE [LARGE SCALE GENOMIC DNA]</scope>
    <source>
        <strain evidence="1">E44_bin18</strain>
    </source>
</reference>
<name>A0A523UYB3_UNCT6</name>
<proteinExistence type="predicted"/>
<evidence type="ECO:0000313" key="1">
    <source>
        <dbReference type="EMBL" id="TET47490.1"/>
    </source>
</evidence>
<sequence length="71" mass="7953">MSGPREAYIVGNPTGEPVRCAVLHEDGLIFSSKDFEDAERVFAEVINQRGEYKALKWKGELQLVKVMKTAV</sequence>
<protein>
    <submittedName>
        <fullName evidence="1">Uncharacterized protein</fullName>
    </submittedName>
</protein>
<dbReference type="AlphaFoldDB" id="A0A523UYB3"/>